<sequence length="538" mass="59569">MDFTVDYTVASIGVTAPGPDQGGSSTTGTLSPTPTLAATSTPPPSSVPVTPTGATPDTPATPLESVAPPSNISDTLDVDHDDAPLRYRVVDNILGQAPAPGLAPRELDAGELYFVSAKEPSSFREAEHHHSWRRAMMEEMDSINDNRTWDLVDPPPSQRPIGLKWVYKVKRDERGAIVKHKARLVAKGYVQKAGIDFEEVFAPVARMESVRLLLAVAAHAGWGVHHMDVKSAFLNGELTEEVYVQQPPGFAVDGQEHKVYRLRKALYGLRQAPRAWNAKLDDSLMSLGFQRSITEHAVWDKNDKTEYYSEQVEIVFSAIHTSTNQLGSKASAIQGRDITKHLVEIWQELLRSMMTEVEWRQSQYVPTAEEYMENAVVTFALGPIVLPALYLVGPKLPDSVVRSQECSELFRLMIKCGRLLNDVQSYEREGSQGKLNSVPLLALHSGGSVSMEEAVKEIQKPIEKCRRDLLRLVLSRGGVVPRPCRELFWNMCKTCYFFYSRGDRFSSPTAKAGAVNAVIYEPLRPKAAGNPSCQCNVH</sequence>
<dbReference type="InterPro" id="IPR013103">
    <property type="entry name" value="RVT_2"/>
</dbReference>
<name>A0A6G1C399_9ORYZ</name>
<accession>A0A6G1C399</accession>
<dbReference type="GO" id="GO:0000287">
    <property type="term" value="F:magnesium ion binding"/>
    <property type="evidence" value="ECO:0007669"/>
    <property type="project" value="InterPro"/>
</dbReference>
<dbReference type="Gene3D" id="1.10.600.10">
    <property type="entry name" value="Farnesyl Diphosphate Synthase"/>
    <property type="match status" value="1"/>
</dbReference>
<organism evidence="7 8">
    <name type="scientific">Oryza meyeriana var. granulata</name>
    <dbReference type="NCBI Taxonomy" id="110450"/>
    <lineage>
        <taxon>Eukaryota</taxon>
        <taxon>Viridiplantae</taxon>
        <taxon>Streptophyta</taxon>
        <taxon>Embryophyta</taxon>
        <taxon>Tracheophyta</taxon>
        <taxon>Spermatophyta</taxon>
        <taxon>Magnoliopsida</taxon>
        <taxon>Liliopsida</taxon>
        <taxon>Poales</taxon>
        <taxon>Poaceae</taxon>
        <taxon>BOP clade</taxon>
        <taxon>Oryzoideae</taxon>
        <taxon>Oryzeae</taxon>
        <taxon>Oryzinae</taxon>
        <taxon>Oryza</taxon>
        <taxon>Oryza meyeriana</taxon>
    </lineage>
</organism>
<feature type="compositionally biased region" description="Low complexity" evidence="5">
    <location>
        <begin position="47"/>
        <end position="62"/>
    </location>
</feature>
<evidence type="ECO:0000259" key="6">
    <source>
        <dbReference type="Pfam" id="PF07727"/>
    </source>
</evidence>
<keyword evidence="8" id="KW-1185">Reference proteome</keyword>
<dbReference type="EMBL" id="SPHZ02000011">
    <property type="protein sequence ID" value="KAF0894043.1"/>
    <property type="molecule type" value="Genomic_DNA"/>
</dbReference>
<dbReference type="Proteomes" id="UP000479710">
    <property type="component" value="Unassembled WGS sequence"/>
</dbReference>
<dbReference type="PANTHER" id="PTHR31739">
    <property type="entry name" value="ENT-COPALYL DIPHOSPHATE SYNTHASE, CHLOROPLASTIC"/>
    <property type="match status" value="1"/>
</dbReference>
<dbReference type="GO" id="GO:0016102">
    <property type="term" value="P:diterpenoid biosynthetic process"/>
    <property type="evidence" value="ECO:0007669"/>
    <property type="project" value="TreeGrafter"/>
</dbReference>
<dbReference type="AlphaFoldDB" id="A0A6G1C399"/>
<protein>
    <recommendedName>
        <fullName evidence="6">Reverse transcriptase Ty1/copia-type domain-containing protein</fullName>
    </recommendedName>
</protein>
<dbReference type="PANTHER" id="PTHR31739:SF16">
    <property type="entry name" value="ENT-KAURENE SYNTHASE-LIKE 3"/>
    <property type="match status" value="1"/>
</dbReference>
<keyword evidence="3" id="KW-0460">Magnesium</keyword>
<comment type="caution">
    <text evidence="7">The sequence shown here is derived from an EMBL/GenBank/DDBJ whole genome shotgun (WGS) entry which is preliminary data.</text>
</comment>
<evidence type="ECO:0000256" key="3">
    <source>
        <dbReference type="ARBA" id="ARBA00022842"/>
    </source>
</evidence>
<feature type="region of interest" description="Disordered" evidence="5">
    <location>
        <begin position="13"/>
        <end position="78"/>
    </location>
</feature>
<feature type="domain" description="Reverse transcriptase Ty1/copia-type" evidence="6">
    <location>
        <begin position="146"/>
        <end position="303"/>
    </location>
</feature>
<keyword evidence="4" id="KW-0456">Lyase</keyword>
<dbReference type="SUPFAM" id="SSF56672">
    <property type="entry name" value="DNA/RNA polymerases"/>
    <property type="match status" value="1"/>
</dbReference>
<reference evidence="7 8" key="1">
    <citation type="submission" date="2019-11" db="EMBL/GenBank/DDBJ databases">
        <title>Whole genome sequence of Oryza granulata.</title>
        <authorList>
            <person name="Li W."/>
        </authorList>
    </citation>
    <scope>NUCLEOTIDE SEQUENCE [LARGE SCALE GENOMIC DNA]</scope>
    <source>
        <strain evidence="8">cv. Menghai</strain>
        <tissue evidence="7">Leaf</tissue>
    </source>
</reference>
<dbReference type="OrthoDB" id="2343925at2759"/>
<dbReference type="InterPro" id="IPR050148">
    <property type="entry name" value="Terpene_synthase-like"/>
</dbReference>
<evidence type="ECO:0000256" key="5">
    <source>
        <dbReference type="SAM" id="MobiDB-lite"/>
    </source>
</evidence>
<dbReference type="SUPFAM" id="SSF48576">
    <property type="entry name" value="Terpenoid synthases"/>
    <property type="match status" value="1"/>
</dbReference>
<dbReference type="InterPro" id="IPR008949">
    <property type="entry name" value="Isoprenoid_synthase_dom_sf"/>
</dbReference>
<gene>
    <name evidence="7" type="ORF">E2562_033922</name>
</gene>
<evidence type="ECO:0000256" key="1">
    <source>
        <dbReference type="ARBA" id="ARBA00001946"/>
    </source>
</evidence>
<dbReference type="InterPro" id="IPR043502">
    <property type="entry name" value="DNA/RNA_pol_sf"/>
</dbReference>
<keyword evidence="2" id="KW-0479">Metal-binding</keyword>
<dbReference type="GO" id="GO:0010333">
    <property type="term" value="F:terpene synthase activity"/>
    <property type="evidence" value="ECO:0007669"/>
    <property type="project" value="InterPro"/>
</dbReference>
<dbReference type="FunFam" id="1.10.600.10:FF:000005">
    <property type="entry name" value="Ent-kaur-16-ene synthase, chloroplastic"/>
    <property type="match status" value="1"/>
</dbReference>
<feature type="compositionally biased region" description="Low complexity" evidence="5">
    <location>
        <begin position="22"/>
        <end position="40"/>
    </location>
</feature>
<evidence type="ECO:0000256" key="4">
    <source>
        <dbReference type="ARBA" id="ARBA00023239"/>
    </source>
</evidence>
<evidence type="ECO:0000313" key="8">
    <source>
        <dbReference type="Proteomes" id="UP000479710"/>
    </source>
</evidence>
<comment type="cofactor">
    <cofactor evidence="1">
        <name>Mg(2+)</name>
        <dbReference type="ChEBI" id="CHEBI:18420"/>
    </cofactor>
</comment>
<evidence type="ECO:0000256" key="2">
    <source>
        <dbReference type="ARBA" id="ARBA00022723"/>
    </source>
</evidence>
<dbReference type="Pfam" id="PF07727">
    <property type="entry name" value="RVT_2"/>
    <property type="match status" value="1"/>
</dbReference>
<evidence type="ECO:0000313" key="7">
    <source>
        <dbReference type="EMBL" id="KAF0894043.1"/>
    </source>
</evidence>
<proteinExistence type="predicted"/>